<keyword evidence="3" id="KW-1185">Reference proteome</keyword>
<sequence length="184" mass="20978">MIVRIHRHLLPVLASLRQPRLHPDHGRRCTWILDGTLIPAHDQHRAAISKNYRRSINLQVVTRRCDRTIIAAGAARPGNRNDIIAVRAQPELLATPPRQILADGAYQSLPGVTTPARGAGAKIIRDHTRQLHRRHRATVEHVLARLKDWQIMHQIRRRGTTIDHAISAVIAIYNHRIEHLRLNS</sequence>
<evidence type="ECO:0000313" key="3">
    <source>
        <dbReference type="Proteomes" id="UP000612282"/>
    </source>
</evidence>
<evidence type="ECO:0000259" key="1">
    <source>
        <dbReference type="Pfam" id="PF01609"/>
    </source>
</evidence>
<evidence type="ECO:0000313" key="2">
    <source>
        <dbReference type="EMBL" id="GID61826.1"/>
    </source>
</evidence>
<dbReference type="Pfam" id="PF01609">
    <property type="entry name" value="DDE_Tnp_1"/>
    <property type="match status" value="1"/>
</dbReference>
<name>A0ABQ3XTI9_9ACTN</name>
<feature type="domain" description="Transposase IS4-like" evidence="1">
    <location>
        <begin position="28"/>
        <end position="174"/>
    </location>
</feature>
<dbReference type="RefSeq" id="WP_203810163.1">
    <property type="nucleotide sequence ID" value="NZ_BAAAQE010000100.1"/>
</dbReference>
<accession>A0ABQ3XTI9</accession>
<protein>
    <recommendedName>
        <fullName evidence="1">Transposase IS4-like domain-containing protein</fullName>
    </recommendedName>
</protein>
<organism evidence="2 3">
    <name type="scientific">Actinoplanes couchii</name>
    <dbReference type="NCBI Taxonomy" id="403638"/>
    <lineage>
        <taxon>Bacteria</taxon>
        <taxon>Bacillati</taxon>
        <taxon>Actinomycetota</taxon>
        <taxon>Actinomycetes</taxon>
        <taxon>Micromonosporales</taxon>
        <taxon>Micromonosporaceae</taxon>
        <taxon>Actinoplanes</taxon>
    </lineage>
</organism>
<proteinExistence type="predicted"/>
<comment type="caution">
    <text evidence="2">The sequence shown here is derived from an EMBL/GenBank/DDBJ whole genome shotgun (WGS) entry which is preliminary data.</text>
</comment>
<reference evidence="2 3" key="1">
    <citation type="submission" date="2021-01" db="EMBL/GenBank/DDBJ databases">
        <title>Whole genome shotgun sequence of Actinoplanes couchii NBRC 106145.</title>
        <authorList>
            <person name="Komaki H."/>
            <person name="Tamura T."/>
        </authorList>
    </citation>
    <scope>NUCLEOTIDE SEQUENCE [LARGE SCALE GENOMIC DNA]</scope>
    <source>
        <strain evidence="2 3">NBRC 106145</strain>
    </source>
</reference>
<gene>
    <name evidence="2" type="ORF">Aco03nite_102300</name>
</gene>
<dbReference type="EMBL" id="BOMG01000139">
    <property type="protein sequence ID" value="GID61826.1"/>
    <property type="molecule type" value="Genomic_DNA"/>
</dbReference>
<dbReference type="InterPro" id="IPR002559">
    <property type="entry name" value="Transposase_11"/>
</dbReference>
<dbReference type="Proteomes" id="UP000612282">
    <property type="component" value="Unassembled WGS sequence"/>
</dbReference>